<dbReference type="OrthoDB" id="9790995at2"/>
<gene>
    <name evidence="7" type="ORF">TPL01_20280</name>
</gene>
<keyword evidence="8" id="KW-1185">Reference proteome</keyword>
<evidence type="ECO:0000256" key="1">
    <source>
        <dbReference type="ARBA" id="ARBA00006420"/>
    </source>
</evidence>
<dbReference type="AlphaFoldDB" id="A0A512L8U8"/>
<dbReference type="InterPro" id="IPR034904">
    <property type="entry name" value="FSCA_dom_sf"/>
</dbReference>
<accession>A0A512L8U8</accession>
<comment type="caution">
    <text evidence="7">The sequence shown here is derived from an EMBL/GenBank/DDBJ whole genome shotgun (WGS) entry which is preliminary data.</text>
</comment>
<dbReference type="InterPro" id="IPR001075">
    <property type="entry name" value="NIF_FeS_clus_asmbl_NifU_C"/>
</dbReference>
<keyword evidence="4" id="KW-0408">Iron</keyword>
<sequence length="303" mass="33486">MNAPMPHADPDSVATDSAAELARIASQITKLDEIAQTWDEHHAGTLSAIKSTIEALNCEAFRRLIRFLREDPACAVRLREAVRDPFVFGVLRFHGLVKDPLEHRVEAALEEVRPYLHEHGGDVELVAIRAPDTVEVRLVGACHGCPASGQTLTEGVERAIRQHCPEVQHIHQVSRPPQQQAHSDTTHHVVHFISPFAKGRDEGWEPVCTLADIPDGGIFTHSHQGHELLFYRRSAVVSCMNNACAHMGMPLDGGELIEGTLRCPYHGFTYLLETGECLTVPEVQLTMHAVKVANDVISVRLAR</sequence>
<evidence type="ECO:0000313" key="8">
    <source>
        <dbReference type="Proteomes" id="UP000321337"/>
    </source>
</evidence>
<dbReference type="PANTHER" id="PTHR11178:SF25">
    <property type="entry name" value="NIFU-LIKE PROTEIN 3, CHLOROPLASTIC"/>
    <property type="match status" value="1"/>
</dbReference>
<keyword evidence="5" id="KW-0411">Iron-sulfur</keyword>
<keyword evidence="3" id="KW-0479">Metal-binding</keyword>
<dbReference type="GO" id="GO:0051537">
    <property type="term" value="F:2 iron, 2 sulfur cluster binding"/>
    <property type="evidence" value="ECO:0007669"/>
    <property type="project" value="UniProtKB-KW"/>
</dbReference>
<dbReference type="RefSeq" id="WP_147073370.1">
    <property type="nucleotide sequence ID" value="NZ_AP021884.1"/>
</dbReference>
<dbReference type="CDD" id="cd03467">
    <property type="entry name" value="Rieske"/>
    <property type="match status" value="1"/>
</dbReference>
<feature type="domain" description="Rieske" evidence="6">
    <location>
        <begin position="205"/>
        <end position="299"/>
    </location>
</feature>
<dbReference type="Pfam" id="PF00355">
    <property type="entry name" value="Rieske"/>
    <property type="match status" value="1"/>
</dbReference>
<evidence type="ECO:0000256" key="4">
    <source>
        <dbReference type="ARBA" id="ARBA00023004"/>
    </source>
</evidence>
<dbReference type="PROSITE" id="PS51296">
    <property type="entry name" value="RIESKE"/>
    <property type="match status" value="1"/>
</dbReference>
<dbReference type="InterPro" id="IPR036922">
    <property type="entry name" value="Rieske_2Fe-2S_sf"/>
</dbReference>
<dbReference type="Gene3D" id="2.102.10.10">
    <property type="entry name" value="Rieske [2Fe-2S] iron-sulphur domain"/>
    <property type="match status" value="1"/>
</dbReference>
<keyword evidence="2" id="KW-0001">2Fe-2S</keyword>
<dbReference type="EMBL" id="BKAD01000020">
    <property type="protein sequence ID" value="GEP30890.1"/>
    <property type="molecule type" value="Genomic_DNA"/>
</dbReference>
<dbReference type="Gene3D" id="3.30.300.130">
    <property type="entry name" value="Fe-S cluster assembly (FSCA)"/>
    <property type="match status" value="1"/>
</dbReference>
<dbReference type="InterPro" id="IPR017941">
    <property type="entry name" value="Rieske_2Fe-2S"/>
</dbReference>
<dbReference type="PANTHER" id="PTHR11178">
    <property type="entry name" value="IRON-SULFUR CLUSTER SCAFFOLD PROTEIN NFU-RELATED"/>
    <property type="match status" value="1"/>
</dbReference>
<name>A0A512L8U8_9PROT</name>
<dbReference type="Pfam" id="PF01106">
    <property type="entry name" value="NifU"/>
    <property type="match status" value="1"/>
</dbReference>
<evidence type="ECO:0000259" key="6">
    <source>
        <dbReference type="PROSITE" id="PS51296"/>
    </source>
</evidence>
<evidence type="ECO:0000313" key="7">
    <source>
        <dbReference type="EMBL" id="GEP30890.1"/>
    </source>
</evidence>
<organism evidence="7 8">
    <name type="scientific">Sulfuriferula plumbiphila</name>
    <dbReference type="NCBI Taxonomy" id="171865"/>
    <lineage>
        <taxon>Bacteria</taxon>
        <taxon>Pseudomonadati</taxon>
        <taxon>Pseudomonadota</taxon>
        <taxon>Betaproteobacteria</taxon>
        <taxon>Nitrosomonadales</taxon>
        <taxon>Sulfuricellaceae</taxon>
        <taxon>Sulfuriferula</taxon>
    </lineage>
</organism>
<reference evidence="7 8" key="1">
    <citation type="submission" date="2019-07" db="EMBL/GenBank/DDBJ databases">
        <title>Whole genome shotgun sequence of Thiobacillus plumbophilus NBRC 107929.</title>
        <authorList>
            <person name="Hosoyama A."/>
            <person name="Uohara A."/>
            <person name="Ohji S."/>
            <person name="Ichikawa N."/>
        </authorList>
    </citation>
    <scope>NUCLEOTIDE SEQUENCE [LARGE SCALE GENOMIC DNA]</scope>
    <source>
        <strain evidence="7 8">NBRC 107929</strain>
    </source>
</reference>
<dbReference type="GO" id="GO:0005506">
    <property type="term" value="F:iron ion binding"/>
    <property type="evidence" value="ECO:0007669"/>
    <property type="project" value="InterPro"/>
</dbReference>
<comment type="similarity">
    <text evidence="1">Belongs to the NifU family.</text>
</comment>
<dbReference type="GO" id="GO:0016226">
    <property type="term" value="P:iron-sulfur cluster assembly"/>
    <property type="evidence" value="ECO:0007669"/>
    <property type="project" value="InterPro"/>
</dbReference>
<dbReference type="SUPFAM" id="SSF117916">
    <property type="entry name" value="Fe-S cluster assembly (FSCA) domain-like"/>
    <property type="match status" value="1"/>
</dbReference>
<evidence type="ECO:0000256" key="2">
    <source>
        <dbReference type="ARBA" id="ARBA00022714"/>
    </source>
</evidence>
<evidence type="ECO:0000256" key="5">
    <source>
        <dbReference type="ARBA" id="ARBA00023014"/>
    </source>
</evidence>
<proteinExistence type="inferred from homology"/>
<dbReference type="Proteomes" id="UP000321337">
    <property type="component" value="Unassembled WGS sequence"/>
</dbReference>
<dbReference type="SUPFAM" id="SSF50022">
    <property type="entry name" value="ISP domain"/>
    <property type="match status" value="1"/>
</dbReference>
<protein>
    <recommendedName>
        <fullName evidence="6">Rieske domain-containing protein</fullName>
    </recommendedName>
</protein>
<evidence type="ECO:0000256" key="3">
    <source>
        <dbReference type="ARBA" id="ARBA00022723"/>
    </source>
</evidence>